<dbReference type="OrthoDB" id="692967at2759"/>
<proteinExistence type="predicted"/>
<dbReference type="PANTHER" id="PTHR33935">
    <property type="entry name" value="OS10G0148100 PROTEIN"/>
    <property type="match status" value="1"/>
</dbReference>
<keyword evidence="2" id="KW-1185">Reference proteome</keyword>
<dbReference type="AlphaFoldDB" id="A0A1U8Q9C9"/>
<dbReference type="Pfam" id="PF01190">
    <property type="entry name" value="Pollen_Ole_e_1"/>
    <property type="match status" value="1"/>
</dbReference>
<keyword evidence="1" id="KW-0732">Signal</keyword>
<protein>
    <submittedName>
        <fullName evidence="3">Proline-rich protein 4-like isoform X2</fullName>
    </submittedName>
</protein>
<evidence type="ECO:0000313" key="2">
    <source>
        <dbReference type="Proteomes" id="UP000189703"/>
    </source>
</evidence>
<dbReference type="GeneID" id="104605562"/>
<name>A0A1U8Q9C9_NELNU</name>
<gene>
    <name evidence="3" type="primary">LOC104605562</name>
</gene>
<feature type="chain" id="PRO_5010576269" evidence="1">
    <location>
        <begin position="31"/>
        <end position="382"/>
    </location>
</feature>
<accession>A0A1U8Q9C9</accession>
<dbReference type="RefSeq" id="XP_019054680.1">
    <property type="nucleotide sequence ID" value="XM_019199135.1"/>
</dbReference>
<organism evidence="2 3">
    <name type="scientific">Nelumbo nucifera</name>
    <name type="common">Sacred lotus</name>
    <dbReference type="NCBI Taxonomy" id="4432"/>
    <lineage>
        <taxon>Eukaryota</taxon>
        <taxon>Viridiplantae</taxon>
        <taxon>Streptophyta</taxon>
        <taxon>Embryophyta</taxon>
        <taxon>Tracheophyta</taxon>
        <taxon>Spermatophyta</taxon>
        <taxon>Magnoliopsida</taxon>
        <taxon>Proteales</taxon>
        <taxon>Nelumbonaceae</taxon>
        <taxon>Nelumbo</taxon>
    </lineage>
</organism>
<dbReference type="Proteomes" id="UP000189703">
    <property type="component" value="Unplaced"/>
</dbReference>
<dbReference type="PANTHER" id="PTHR33935:SF22">
    <property type="entry name" value="OS10G0149400 PROTEIN"/>
    <property type="match status" value="1"/>
</dbReference>
<evidence type="ECO:0000256" key="1">
    <source>
        <dbReference type="SAM" id="SignalP"/>
    </source>
</evidence>
<sequence>MRAPSVCRGTHLGFWVTVLLLVRFCYYCTADNSFQVLGVGECVDCKKNNIKSSHAFSGLRVAIECKDANGQLKTRGAGELDKQGKFTVKIPREIVKDDGELKEECFAQLHSASNAPCPTHNGLESSKIILQSNKENGKHKFGPAGKLAFSPITCTSAFLWPHFNYPPLPKLLPFPTTHPWFNHPWYKPLPKMHFPPLVFPPLPPKYFHPPIYKKPFPPPVPVYEKPLPPPAPVYEKPLPPPVHVEPPPVPVYVKPLPPPVPVEPPPVPVYKKPCPPPVPVYKKPLPPPVPVYVKPLPPPVPVYAKPLPPPVPIYKPPSTPTYKKPCPPIIPHLPPLPKFPPIPKLPPIYKKPLPHFPKFPPKSYHHPKFGYWPPHPPYSSHP</sequence>
<reference evidence="3" key="1">
    <citation type="submission" date="2025-08" db="UniProtKB">
        <authorList>
            <consortium name="RefSeq"/>
        </authorList>
    </citation>
    <scope>IDENTIFICATION</scope>
</reference>
<evidence type="ECO:0000313" key="3">
    <source>
        <dbReference type="RefSeq" id="XP_019054680.1"/>
    </source>
</evidence>
<feature type="signal peptide" evidence="1">
    <location>
        <begin position="1"/>
        <end position="30"/>
    </location>
</feature>